<accession>A0A4R1QKL0</accession>
<gene>
    <name evidence="2" type="ORF">EDD77_12354</name>
</gene>
<reference evidence="2 3" key="1">
    <citation type="submission" date="2019-03" db="EMBL/GenBank/DDBJ databases">
        <title>Genomic Encyclopedia of Type Strains, Phase IV (KMG-IV): sequencing the most valuable type-strain genomes for metagenomic binning, comparative biology and taxonomic classification.</title>
        <authorList>
            <person name="Goeker M."/>
        </authorList>
    </citation>
    <scope>NUCLEOTIDE SEQUENCE [LARGE SCALE GENOMIC DNA]</scope>
    <source>
        <strain evidence="2 3">DSM 100451</strain>
    </source>
</reference>
<dbReference type="EMBL" id="SLUM01000023">
    <property type="protein sequence ID" value="TCL54198.1"/>
    <property type="molecule type" value="Genomic_DNA"/>
</dbReference>
<organism evidence="2 3">
    <name type="scientific">Allofournierella massiliensis</name>
    <dbReference type="NCBI Taxonomy" id="1650663"/>
    <lineage>
        <taxon>Bacteria</taxon>
        <taxon>Bacillati</taxon>
        <taxon>Bacillota</taxon>
        <taxon>Clostridia</taxon>
        <taxon>Eubacteriales</taxon>
        <taxon>Oscillospiraceae</taxon>
        <taxon>Allofournierella</taxon>
    </lineage>
</organism>
<dbReference type="Proteomes" id="UP000295184">
    <property type="component" value="Unassembled WGS sequence"/>
</dbReference>
<evidence type="ECO:0000313" key="2">
    <source>
        <dbReference type="EMBL" id="TCL54198.1"/>
    </source>
</evidence>
<feature type="signal peptide" evidence="1">
    <location>
        <begin position="1"/>
        <end position="21"/>
    </location>
</feature>
<dbReference type="OrthoDB" id="1824207at2"/>
<name>A0A4R1QKL0_9FIRM</name>
<evidence type="ECO:0000256" key="1">
    <source>
        <dbReference type="SAM" id="SignalP"/>
    </source>
</evidence>
<feature type="chain" id="PRO_5038939118" evidence="1">
    <location>
        <begin position="22"/>
        <end position="81"/>
    </location>
</feature>
<comment type="caution">
    <text evidence="2">The sequence shown here is derived from an EMBL/GenBank/DDBJ whole genome shotgun (WGS) entry which is preliminary data.</text>
</comment>
<sequence length="81" mass="8704">MTKSKKSIVMHGMLLCPLVLGHCAFLRANGSDYRTSPVVAIHEQSGDLVHFETLNSNYFLSMDPFPLAAASPLPTVLAACA</sequence>
<dbReference type="AlphaFoldDB" id="A0A4R1QKL0"/>
<dbReference type="STRING" id="1650663.GCA_001486665_01257"/>
<keyword evidence="1" id="KW-0732">Signal</keyword>
<protein>
    <submittedName>
        <fullName evidence="2">Uncharacterized protein</fullName>
    </submittedName>
</protein>
<proteinExistence type="predicted"/>
<dbReference type="RefSeq" id="WP_006573868.1">
    <property type="nucleotide sequence ID" value="NZ_CABKVM010000015.1"/>
</dbReference>
<evidence type="ECO:0000313" key="3">
    <source>
        <dbReference type="Proteomes" id="UP000295184"/>
    </source>
</evidence>